<comment type="caution">
    <text evidence="1">The sequence shown here is derived from an EMBL/GenBank/DDBJ whole genome shotgun (WGS) entry which is preliminary data.</text>
</comment>
<dbReference type="Proteomes" id="UP001244207">
    <property type="component" value="Unassembled WGS sequence"/>
</dbReference>
<evidence type="ECO:0000313" key="1">
    <source>
        <dbReference type="EMBL" id="KAK1711219.1"/>
    </source>
</evidence>
<dbReference type="AlphaFoldDB" id="A0AAD8U7T2"/>
<dbReference type="GeneID" id="85399154"/>
<accession>A0AAD8U7T2</accession>
<evidence type="ECO:0000313" key="2">
    <source>
        <dbReference type="Proteomes" id="UP001244207"/>
    </source>
</evidence>
<dbReference type="RefSeq" id="XP_060359022.1">
    <property type="nucleotide sequence ID" value="XM_060515256.1"/>
</dbReference>
<gene>
    <name evidence="1" type="ORF">BDZ83DRAFT_765819</name>
</gene>
<keyword evidence="2" id="KW-1185">Reference proteome</keyword>
<reference evidence="1" key="1">
    <citation type="submission" date="2021-12" db="EMBL/GenBank/DDBJ databases">
        <title>Comparative genomics, transcriptomics and evolutionary studies reveal genomic signatures of adaptation to plant cell wall in hemibiotrophic fungi.</title>
        <authorList>
            <consortium name="DOE Joint Genome Institute"/>
            <person name="Baroncelli R."/>
            <person name="Diaz J.F."/>
            <person name="Benocci T."/>
            <person name="Peng M."/>
            <person name="Battaglia E."/>
            <person name="Haridas S."/>
            <person name="Andreopoulos W."/>
            <person name="Labutti K."/>
            <person name="Pangilinan J."/>
            <person name="Floch G.L."/>
            <person name="Makela M.R."/>
            <person name="Henrissat B."/>
            <person name="Grigoriev I.V."/>
            <person name="Crouch J.A."/>
            <person name="De Vries R.P."/>
            <person name="Sukno S.A."/>
            <person name="Thon M.R."/>
        </authorList>
    </citation>
    <scope>NUCLEOTIDE SEQUENCE</scope>
    <source>
        <strain evidence="1">CBS 112980</strain>
    </source>
</reference>
<proteinExistence type="predicted"/>
<organism evidence="1 2">
    <name type="scientific">Glomerella acutata</name>
    <name type="common">Colletotrichum acutatum</name>
    <dbReference type="NCBI Taxonomy" id="27357"/>
    <lineage>
        <taxon>Eukaryota</taxon>
        <taxon>Fungi</taxon>
        <taxon>Dikarya</taxon>
        <taxon>Ascomycota</taxon>
        <taxon>Pezizomycotina</taxon>
        <taxon>Sordariomycetes</taxon>
        <taxon>Hypocreomycetidae</taxon>
        <taxon>Glomerellales</taxon>
        <taxon>Glomerellaceae</taxon>
        <taxon>Colletotrichum</taxon>
        <taxon>Colletotrichum acutatum species complex</taxon>
    </lineage>
</organism>
<name>A0AAD8U7T2_GLOAC</name>
<protein>
    <submittedName>
        <fullName evidence="1">Uncharacterized protein</fullName>
    </submittedName>
</protein>
<sequence length="259" mass="28145">MDKVSEQPWKLERAQGALGRPTAALVWVCVTVNYQSRDKGPSPSPMSTCKCNVRFICLFGTLVLGPQPAIVTLGSGSGSVGSTLVCKSHNKVPAPSSSASSSIYLNRGCADTTLTCAPSDEVTHPIVHLVSVLRTHLTLLPLPRPRPRPLLKNHHTSKHIAGSCHAMPMPMIRTIPHVPLSLFTEPVSYGNLYHNPVHGYHRRPQYLPYPQTLVYAGQPAPSPKHPLSLDLRRSLGKPQGRKLAVGGDLGLGFHRRGYE</sequence>
<dbReference type="EMBL" id="JAHMHS010000162">
    <property type="protein sequence ID" value="KAK1711219.1"/>
    <property type="molecule type" value="Genomic_DNA"/>
</dbReference>